<protein>
    <submittedName>
        <fullName evidence="2">Unannotated protein</fullName>
    </submittedName>
</protein>
<evidence type="ECO:0000256" key="1">
    <source>
        <dbReference type="SAM" id="MobiDB-lite"/>
    </source>
</evidence>
<feature type="region of interest" description="Disordered" evidence="1">
    <location>
        <begin position="166"/>
        <end position="192"/>
    </location>
</feature>
<dbReference type="AlphaFoldDB" id="A0A6J7ID75"/>
<gene>
    <name evidence="2" type="ORF">UFOPK3720_00611</name>
</gene>
<accession>A0A6J7ID75</accession>
<dbReference type="EMBL" id="CAFBNB010000091">
    <property type="protein sequence ID" value="CAB4928790.1"/>
    <property type="molecule type" value="Genomic_DNA"/>
</dbReference>
<feature type="region of interest" description="Disordered" evidence="1">
    <location>
        <begin position="1"/>
        <end position="90"/>
    </location>
</feature>
<feature type="region of interest" description="Disordered" evidence="1">
    <location>
        <begin position="508"/>
        <end position="529"/>
    </location>
</feature>
<proteinExistence type="predicted"/>
<sequence>MGSKRRFREPEGGQVAFDEAPGLESDFLAHRPQSSNHDDNDDFADFHTAHDEQPDADNNSNMDSLAEQNSEPAGPIEEEPVGGGAPAQLPGRVMARRPTIDFSSEANPVAPWMPKRSNKVVGQYFKTFGERKNASGGGFGGFVKALFGGGMRRANIAAGAKARRTAERTAERSLRPPGQELLIGEQAGPRSALRTRLANEHEATDLGPDSYPREPGIAYDDGAARQARSAFEESRRQFQRFRKPGDMESRVMMNAHAPYDLSTGTRSQPLDAETLGHTDDKFSAIVTANEQWGASSADEDSRPHAPKPRLRNRAGVDKRVRFQDGQNDTVGLPVNGADDNTSKVRPTGVKFHPSPMTDSSSRGLTSKEVRRQTISDDEALANERALWPIRNRLSRMDHDRLEVTAMNAGMRAHVLGEGNPEPDSADDNAMRESAFTEQLAGDVSKKRDEDRNERSRAGSMAFPVSPLKAHNKYRVMQQFPELDPNVDLGKQTSHIPRKFFRNTYWNSYDGQREHNEQQQMAQGKIEEES</sequence>
<feature type="region of interest" description="Disordered" evidence="1">
    <location>
        <begin position="326"/>
        <end position="369"/>
    </location>
</feature>
<reference evidence="2" key="1">
    <citation type="submission" date="2020-05" db="EMBL/GenBank/DDBJ databases">
        <authorList>
            <person name="Chiriac C."/>
            <person name="Salcher M."/>
            <person name="Ghai R."/>
            <person name="Kavagutti S V."/>
        </authorList>
    </citation>
    <scope>NUCLEOTIDE SEQUENCE</scope>
</reference>
<feature type="region of interest" description="Disordered" evidence="1">
    <location>
        <begin position="293"/>
        <end position="312"/>
    </location>
</feature>
<organism evidence="2">
    <name type="scientific">freshwater metagenome</name>
    <dbReference type="NCBI Taxonomy" id="449393"/>
    <lineage>
        <taxon>unclassified sequences</taxon>
        <taxon>metagenomes</taxon>
        <taxon>ecological metagenomes</taxon>
    </lineage>
</organism>
<evidence type="ECO:0000313" key="2">
    <source>
        <dbReference type="EMBL" id="CAB4928790.1"/>
    </source>
</evidence>
<feature type="compositionally biased region" description="Basic and acidic residues" evidence="1">
    <location>
        <begin position="443"/>
        <end position="456"/>
    </location>
</feature>
<feature type="region of interest" description="Disordered" evidence="1">
    <location>
        <begin position="436"/>
        <end position="460"/>
    </location>
</feature>
<name>A0A6J7ID75_9ZZZZ</name>
<feature type="compositionally biased region" description="Basic and acidic residues" evidence="1">
    <location>
        <begin position="44"/>
        <end position="53"/>
    </location>
</feature>
<feature type="compositionally biased region" description="Polar residues" evidence="1">
    <location>
        <begin position="56"/>
        <end position="71"/>
    </location>
</feature>